<reference evidence="1" key="3">
    <citation type="submission" date="2006-07" db="EMBL/GenBank/DDBJ databases">
        <authorList>
            <person name="Buell R."/>
        </authorList>
    </citation>
    <scope>NUCLEOTIDE SEQUENCE</scope>
</reference>
<reference evidence="1" key="2">
    <citation type="submission" date="2003-05" db="EMBL/GenBank/DDBJ databases">
        <authorList>
            <person name="Buell C.R."/>
            <person name="Wing R.A."/>
            <person name="McCombie W.R."/>
            <person name="Messing J."/>
            <person name="Yuan Q."/>
            <person name="Ouyang S."/>
        </authorList>
    </citation>
    <scope>NUCLEOTIDE SEQUENCE</scope>
</reference>
<dbReference type="AlphaFoldDB" id="Q7XE11"/>
<organism evidence="1">
    <name type="scientific">Oryza sativa subsp. japonica</name>
    <name type="common">Rice</name>
    <dbReference type="NCBI Taxonomy" id="39947"/>
    <lineage>
        <taxon>Eukaryota</taxon>
        <taxon>Viridiplantae</taxon>
        <taxon>Streptophyta</taxon>
        <taxon>Embryophyta</taxon>
        <taxon>Tracheophyta</taxon>
        <taxon>Spermatophyta</taxon>
        <taxon>Magnoliopsida</taxon>
        <taxon>Liliopsida</taxon>
        <taxon>Poales</taxon>
        <taxon>Poaceae</taxon>
        <taxon>BOP clade</taxon>
        <taxon>Oryzoideae</taxon>
        <taxon>Oryzeae</taxon>
        <taxon>Oryzinae</taxon>
        <taxon>Oryza</taxon>
        <taxon>Oryza sativa</taxon>
    </lineage>
</organism>
<reference evidence="1" key="1">
    <citation type="journal article" date="2003" name="Science">
        <title>In-depth view of structure, activity, and evolution of rice chromosome 10.</title>
        <authorList>
            <consortium name="Rice Chromosome 10 Sequencing Consortium"/>
        </authorList>
    </citation>
    <scope>NUCLEOTIDE SEQUENCE [LARGE SCALE GENOMIC DNA]</scope>
</reference>
<protein>
    <submittedName>
        <fullName evidence="1">Uncharacterized protein</fullName>
    </submittedName>
</protein>
<evidence type="ECO:0000313" key="1">
    <source>
        <dbReference type="EMBL" id="AAP53979.1"/>
    </source>
</evidence>
<sequence>MRDLGVDPQTSDVTIYVVDPSVQMNMDDGEGPSAEVNETSVEEVNALEEGGVVAPVGIQPGGVADQGELSVPLWMKWRERILTTSV</sequence>
<dbReference type="EMBL" id="DP000086">
    <property type="protein sequence ID" value="AAP53979.1"/>
    <property type="molecule type" value="Genomic_DNA"/>
</dbReference>
<accession>Q7XE11</accession>
<proteinExistence type="predicted"/>
<name>Q7XE11_ORYSJ</name>
<gene>
    <name evidence="1" type="ordered locus">LOC_Os10g30630</name>
</gene>